<keyword evidence="7" id="KW-0645">Protease</keyword>
<gene>
    <name evidence="9" type="primary">sipT</name>
    <name evidence="9" type="ORF">CLNEO_20480</name>
</gene>
<dbReference type="InterPro" id="IPR019757">
    <property type="entry name" value="Pept_S26A_signal_pept_1_Lys-AS"/>
</dbReference>
<keyword evidence="7" id="KW-0472">Membrane</keyword>
<feature type="transmembrane region" description="Helical" evidence="7">
    <location>
        <begin position="26"/>
        <end position="49"/>
    </location>
</feature>
<feature type="domain" description="Peptidase S26" evidence="8">
    <location>
        <begin position="27"/>
        <end position="189"/>
    </location>
</feature>
<dbReference type="Proteomes" id="UP000070539">
    <property type="component" value="Unassembled WGS sequence"/>
</dbReference>
<dbReference type="Pfam" id="PF10502">
    <property type="entry name" value="Peptidase_S26"/>
    <property type="match status" value="1"/>
</dbReference>
<dbReference type="PROSITE" id="PS00760">
    <property type="entry name" value="SPASE_I_2"/>
    <property type="match status" value="1"/>
</dbReference>
<protein>
    <recommendedName>
        <fullName evidence="4 7">Signal peptidase I</fullName>
        <ecNumber evidence="4 7">3.4.21.89</ecNumber>
    </recommendedName>
</protein>
<dbReference type="GO" id="GO:0006465">
    <property type="term" value="P:signal peptide processing"/>
    <property type="evidence" value="ECO:0007669"/>
    <property type="project" value="InterPro"/>
</dbReference>
<dbReference type="EMBL" id="LRVM01000006">
    <property type="protein sequence ID" value="KXL52639.1"/>
    <property type="molecule type" value="Genomic_DNA"/>
</dbReference>
<dbReference type="PANTHER" id="PTHR43390">
    <property type="entry name" value="SIGNAL PEPTIDASE I"/>
    <property type="match status" value="1"/>
</dbReference>
<dbReference type="PRINTS" id="PR00727">
    <property type="entry name" value="LEADERPTASE"/>
</dbReference>
<dbReference type="InterPro" id="IPR019533">
    <property type="entry name" value="Peptidase_S26"/>
</dbReference>
<dbReference type="STRING" id="36847.CLNEO_20480"/>
<dbReference type="PANTHER" id="PTHR43390:SF1">
    <property type="entry name" value="CHLOROPLAST PROCESSING PEPTIDASE"/>
    <property type="match status" value="1"/>
</dbReference>
<feature type="active site" evidence="6">
    <location>
        <position position="97"/>
    </location>
</feature>
<evidence type="ECO:0000256" key="3">
    <source>
        <dbReference type="ARBA" id="ARBA00009370"/>
    </source>
</evidence>
<dbReference type="PATRIC" id="fig|36847.3.peg.2407"/>
<dbReference type="EC" id="3.4.21.89" evidence="4 7"/>
<evidence type="ECO:0000256" key="1">
    <source>
        <dbReference type="ARBA" id="ARBA00000677"/>
    </source>
</evidence>
<comment type="catalytic activity">
    <reaction evidence="1 7">
        <text>Cleavage of hydrophobic, N-terminal signal or leader sequences from secreted and periplasmic proteins.</text>
        <dbReference type="EC" id="3.4.21.89"/>
    </reaction>
</comment>
<evidence type="ECO:0000313" key="9">
    <source>
        <dbReference type="EMBL" id="KXL52639.1"/>
    </source>
</evidence>
<accession>A0A136WE63</accession>
<dbReference type="GO" id="GO:0005886">
    <property type="term" value="C:plasma membrane"/>
    <property type="evidence" value="ECO:0007669"/>
    <property type="project" value="UniProtKB-SubCell"/>
</dbReference>
<evidence type="ECO:0000313" key="10">
    <source>
        <dbReference type="Proteomes" id="UP000070539"/>
    </source>
</evidence>
<dbReference type="CDD" id="cd06530">
    <property type="entry name" value="S26_SPase_I"/>
    <property type="match status" value="1"/>
</dbReference>
<dbReference type="PROSITE" id="PS00761">
    <property type="entry name" value="SPASE_I_3"/>
    <property type="match status" value="1"/>
</dbReference>
<proteinExistence type="inferred from homology"/>
<dbReference type="GO" id="GO:0004252">
    <property type="term" value="F:serine-type endopeptidase activity"/>
    <property type="evidence" value="ECO:0007669"/>
    <property type="project" value="InterPro"/>
</dbReference>
<dbReference type="AlphaFoldDB" id="A0A136WE63"/>
<comment type="caution">
    <text evidence="9">The sequence shown here is derived from an EMBL/GenBank/DDBJ whole genome shotgun (WGS) entry which is preliminary data.</text>
</comment>
<dbReference type="OrthoDB" id="9802919at2"/>
<dbReference type="SUPFAM" id="SSF51306">
    <property type="entry name" value="LexA/Signal peptidase"/>
    <property type="match status" value="1"/>
</dbReference>
<sequence length="199" mass="22683">MEQMQEQSEQEPLEEKSVKKKEVFSWLQLIIMLAFVLVLRTFVFGTIYVKGSSMVPNFHHGDLVFINKLATSISAPKQGDIVICQLNADGQREKIIKRVVGLPGDEIDIVWNEDSENVEYSLYVNDELIEEPFLEEPMMTNGDMDYPFTVPEGSYFVMGDNRNASIDSRRTSIGAIKKKDLVGKVIFRLYPFDQFGSIS</sequence>
<reference evidence="9 10" key="1">
    <citation type="submission" date="2016-01" db="EMBL/GenBank/DDBJ databases">
        <title>Genome sequence of Clostridium neopropionicum X4, DSM-3847.</title>
        <authorList>
            <person name="Poehlein A."/>
            <person name="Beck M.H."/>
            <person name="Bengelsdorf F.R."/>
            <person name="Daniel R."/>
            <person name="Duerre P."/>
        </authorList>
    </citation>
    <scope>NUCLEOTIDE SEQUENCE [LARGE SCALE GENOMIC DNA]</scope>
    <source>
        <strain evidence="9 10">DSM-3847</strain>
    </source>
</reference>
<evidence type="ECO:0000256" key="4">
    <source>
        <dbReference type="ARBA" id="ARBA00013208"/>
    </source>
</evidence>
<name>A0A136WE63_9FIRM</name>
<keyword evidence="10" id="KW-1185">Reference proteome</keyword>
<evidence type="ECO:0000256" key="6">
    <source>
        <dbReference type="PIRSR" id="PIRSR600223-1"/>
    </source>
</evidence>
<organism evidence="9 10">
    <name type="scientific">Anaerotignum neopropionicum</name>
    <dbReference type="NCBI Taxonomy" id="36847"/>
    <lineage>
        <taxon>Bacteria</taxon>
        <taxon>Bacillati</taxon>
        <taxon>Bacillota</taxon>
        <taxon>Clostridia</taxon>
        <taxon>Lachnospirales</taxon>
        <taxon>Anaerotignaceae</taxon>
        <taxon>Anaerotignum</taxon>
    </lineage>
</organism>
<comment type="subcellular location">
    <subcellularLocation>
        <location evidence="2">Cell membrane</location>
        <topology evidence="2">Single-pass type II membrane protein</topology>
    </subcellularLocation>
    <subcellularLocation>
        <location evidence="7">Membrane</location>
        <topology evidence="7">Single-pass type II membrane protein</topology>
    </subcellularLocation>
</comment>
<keyword evidence="7" id="KW-0812">Transmembrane</keyword>
<comment type="similarity">
    <text evidence="3 7">Belongs to the peptidase S26 family.</text>
</comment>
<keyword evidence="5 7" id="KW-0378">Hydrolase</keyword>
<dbReference type="InterPro" id="IPR000223">
    <property type="entry name" value="Pept_S26A_signal_pept_1"/>
</dbReference>
<keyword evidence="7" id="KW-1133">Transmembrane helix</keyword>
<dbReference type="RefSeq" id="WP_083531965.1">
    <property type="nucleotide sequence ID" value="NZ_LRVM01000006.1"/>
</dbReference>
<evidence type="ECO:0000259" key="8">
    <source>
        <dbReference type="Pfam" id="PF10502"/>
    </source>
</evidence>
<dbReference type="InterPro" id="IPR036286">
    <property type="entry name" value="LexA/Signal_pep-like_sf"/>
</dbReference>
<dbReference type="InterPro" id="IPR019758">
    <property type="entry name" value="Pept_S26A_signal_pept_1_CS"/>
</dbReference>
<dbReference type="NCBIfam" id="TIGR02227">
    <property type="entry name" value="sigpep_I_bact"/>
    <property type="match status" value="1"/>
</dbReference>
<evidence type="ECO:0000256" key="2">
    <source>
        <dbReference type="ARBA" id="ARBA00004401"/>
    </source>
</evidence>
<evidence type="ECO:0000256" key="7">
    <source>
        <dbReference type="RuleBase" id="RU362042"/>
    </source>
</evidence>
<feature type="active site" evidence="6">
    <location>
        <position position="53"/>
    </location>
</feature>
<dbReference type="GO" id="GO:0009003">
    <property type="term" value="F:signal peptidase activity"/>
    <property type="evidence" value="ECO:0007669"/>
    <property type="project" value="UniProtKB-EC"/>
</dbReference>
<dbReference type="Gene3D" id="2.10.109.10">
    <property type="entry name" value="Umud Fragment, subunit A"/>
    <property type="match status" value="1"/>
</dbReference>
<evidence type="ECO:0000256" key="5">
    <source>
        <dbReference type="ARBA" id="ARBA00022801"/>
    </source>
</evidence>